<dbReference type="PROSITE" id="PS00028">
    <property type="entry name" value="ZINC_FINGER_C2H2_1"/>
    <property type="match status" value="1"/>
</dbReference>
<evidence type="ECO:0000256" key="3">
    <source>
        <dbReference type="ARBA" id="ARBA00022771"/>
    </source>
</evidence>
<reference evidence="11" key="1">
    <citation type="submission" date="2021-08" db="EMBL/GenBank/DDBJ databases">
        <title>WGS assembly of Ceratopteris richardii.</title>
        <authorList>
            <person name="Marchant D.B."/>
            <person name="Chen G."/>
            <person name="Jenkins J."/>
            <person name="Shu S."/>
            <person name="Leebens-Mack J."/>
            <person name="Grimwood J."/>
            <person name="Schmutz J."/>
            <person name="Soltis P."/>
            <person name="Soltis D."/>
            <person name="Chen Z.-H."/>
        </authorList>
    </citation>
    <scope>NUCLEOTIDE SEQUENCE</scope>
    <source>
        <strain evidence="11">Whitten #5841</strain>
        <tissue evidence="11">Leaf</tissue>
    </source>
</reference>
<dbReference type="InterPro" id="IPR013087">
    <property type="entry name" value="Znf_C2H2_type"/>
</dbReference>
<evidence type="ECO:0000256" key="1">
    <source>
        <dbReference type="ARBA" id="ARBA00004123"/>
    </source>
</evidence>
<dbReference type="SUPFAM" id="SSF57667">
    <property type="entry name" value="beta-beta-alpha zinc fingers"/>
    <property type="match status" value="1"/>
</dbReference>
<evidence type="ECO:0000256" key="8">
    <source>
        <dbReference type="PROSITE-ProRule" id="PRU00042"/>
    </source>
</evidence>
<dbReference type="EMBL" id="CM035421">
    <property type="protein sequence ID" value="KAH7387018.1"/>
    <property type="molecule type" value="Genomic_DNA"/>
</dbReference>
<evidence type="ECO:0000256" key="2">
    <source>
        <dbReference type="ARBA" id="ARBA00022723"/>
    </source>
</evidence>
<feature type="compositionally biased region" description="Polar residues" evidence="9">
    <location>
        <begin position="178"/>
        <end position="197"/>
    </location>
</feature>
<dbReference type="InterPro" id="IPR036236">
    <property type="entry name" value="Znf_C2H2_sf"/>
</dbReference>
<feature type="region of interest" description="Disordered" evidence="9">
    <location>
        <begin position="169"/>
        <end position="198"/>
    </location>
</feature>
<organism evidence="11 12">
    <name type="scientific">Ceratopteris richardii</name>
    <name type="common">Triangle waterfern</name>
    <dbReference type="NCBI Taxonomy" id="49495"/>
    <lineage>
        <taxon>Eukaryota</taxon>
        <taxon>Viridiplantae</taxon>
        <taxon>Streptophyta</taxon>
        <taxon>Embryophyta</taxon>
        <taxon>Tracheophyta</taxon>
        <taxon>Polypodiopsida</taxon>
        <taxon>Polypodiidae</taxon>
        <taxon>Polypodiales</taxon>
        <taxon>Pteridineae</taxon>
        <taxon>Pteridaceae</taxon>
        <taxon>Parkerioideae</taxon>
        <taxon>Ceratopteris</taxon>
    </lineage>
</organism>
<dbReference type="InterPro" id="IPR052426">
    <property type="entry name" value="Plant_dev_regulator"/>
</dbReference>
<dbReference type="Gene3D" id="3.30.160.60">
    <property type="entry name" value="Classic Zinc Finger"/>
    <property type="match status" value="1"/>
</dbReference>
<keyword evidence="7" id="KW-0539">Nucleus</keyword>
<evidence type="ECO:0000256" key="4">
    <source>
        <dbReference type="ARBA" id="ARBA00022833"/>
    </source>
</evidence>
<evidence type="ECO:0000256" key="7">
    <source>
        <dbReference type="ARBA" id="ARBA00023242"/>
    </source>
</evidence>
<dbReference type="OrthoDB" id="780709at2759"/>
<comment type="caution">
    <text evidence="11">The sequence shown here is derived from an EMBL/GenBank/DDBJ whole genome shotgun (WGS) entry which is preliminary data.</text>
</comment>
<dbReference type="AlphaFoldDB" id="A0A8T2SW60"/>
<keyword evidence="3 8" id="KW-0863">Zinc-finger</keyword>
<proteinExistence type="predicted"/>
<evidence type="ECO:0000256" key="5">
    <source>
        <dbReference type="ARBA" id="ARBA00023015"/>
    </source>
</evidence>
<keyword evidence="2" id="KW-0479">Metal-binding</keyword>
<keyword evidence="6" id="KW-0804">Transcription</keyword>
<evidence type="ECO:0000256" key="6">
    <source>
        <dbReference type="ARBA" id="ARBA00023163"/>
    </source>
</evidence>
<name>A0A8T2SW60_CERRI</name>
<feature type="domain" description="C2H2-type" evidence="10">
    <location>
        <begin position="63"/>
        <end position="90"/>
    </location>
</feature>
<evidence type="ECO:0000313" key="12">
    <source>
        <dbReference type="Proteomes" id="UP000825935"/>
    </source>
</evidence>
<dbReference type="PROSITE" id="PS50157">
    <property type="entry name" value="ZINC_FINGER_C2H2_2"/>
    <property type="match status" value="1"/>
</dbReference>
<dbReference type="EMBL" id="CM035421">
    <property type="protein sequence ID" value="KAH7387017.1"/>
    <property type="molecule type" value="Genomic_DNA"/>
</dbReference>
<evidence type="ECO:0000256" key="9">
    <source>
        <dbReference type="SAM" id="MobiDB-lite"/>
    </source>
</evidence>
<keyword evidence="12" id="KW-1185">Reference proteome</keyword>
<dbReference type="PANTHER" id="PTHR45801:SF107">
    <property type="entry name" value="TRANSCRIPTIONAL REGULATOR SUPERMAN-LIKE"/>
    <property type="match status" value="1"/>
</dbReference>
<accession>A0A8T2SW60</accession>
<gene>
    <name evidence="11" type="ORF">KP509_16G000500</name>
</gene>
<dbReference type="EMBL" id="CM035421">
    <property type="protein sequence ID" value="KAH7387019.1"/>
    <property type="molecule type" value="Genomic_DNA"/>
</dbReference>
<dbReference type="Pfam" id="PF13912">
    <property type="entry name" value="zf-C2H2_6"/>
    <property type="match status" value="1"/>
</dbReference>
<evidence type="ECO:0000313" key="11">
    <source>
        <dbReference type="EMBL" id="KAH7387017.1"/>
    </source>
</evidence>
<dbReference type="GO" id="GO:0008270">
    <property type="term" value="F:zinc ion binding"/>
    <property type="evidence" value="ECO:0007669"/>
    <property type="project" value="UniProtKB-KW"/>
</dbReference>
<comment type="subcellular location">
    <subcellularLocation>
        <location evidence="1">Nucleus</location>
    </subcellularLocation>
</comment>
<dbReference type="GO" id="GO:0005634">
    <property type="term" value="C:nucleus"/>
    <property type="evidence" value="ECO:0007669"/>
    <property type="project" value="UniProtKB-SubCell"/>
</dbReference>
<dbReference type="Proteomes" id="UP000825935">
    <property type="component" value="Chromosome 16"/>
</dbReference>
<keyword evidence="5" id="KW-0805">Transcription regulation</keyword>
<keyword evidence="4" id="KW-0862">Zinc</keyword>
<protein>
    <recommendedName>
        <fullName evidence="10">C2H2-type domain-containing protein</fullName>
    </recommendedName>
</protein>
<dbReference type="PANTHER" id="PTHR45801">
    <property type="entry name" value="OS07G0101800 PROTEIN"/>
    <property type="match status" value="1"/>
</dbReference>
<evidence type="ECO:0000259" key="10">
    <source>
        <dbReference type="PROSITE" id="PS50157"/>
    </source>
</evidence>
<sequence>MTMLNFVENMPPLLTIHSSSNSTSGNRFHNVNSRDVHQSTSMRDYGNKFPCVADGGWPAARAYGCSFCGREFSSAQALGGHMNIHRRDRARLRCTNLPDCRPSSISGVAGPNPDHKEQEKSLQRLQYIENVDSKDNVNLHETQPFQGIGHDRFYSPHNRLQMTGLQTKWSRFGDPDPNTASWTSSSTEPPFKSSTGSPDLMPFITPGTPNASDHFPRPILSLHQRHAASLLQTYGYAPSGTSYYPSTLQASACRTSNPEVPDIPVTNNLLPMDVCVSKRLTEPNPTPDIFMGERNLPLQPSNVQTIHYSSPKAEQGITSAVEKNRCLLMHHENGDSSAASSSMCAVNACCDEKQIIGMRSGSVHPYPIPNDARRSRTLTSTVKSHSPCDLELRLGL</sequence>